<accession>A0A1A8J2M2</accession>
<evidence type="ECO:0000313" key="2">
    <source>
        <dbReference type="EMBL" id="SBR03862.1"/>
    </source>
</evidence>
<dbReference type="GO" id="GO:0032259">
    <property type="term" value="P:methylation"/>
    <property type="evidence" value="ECO:0007669"/>
    <property type="project" value="UniProtKB-KW"/>
</dbReference>
<name>A0A1A8J2M2_NOTKU</name>
<feature type="non-terminal residue" evidence="2">
    <location>
        <position position="47"/>
    </location>
</feature>
<organism evidence="2">
    <name type="scientific">Nothobranchius kuhntae</name>
    <name type="common">Beira killifish</name>
    <dbReference type="NCBI Taxonomy" id="321403"/>
    <lineage>
        <taxon>Eukaryota</taxon>
        <taxon>Metazoa</taxon>
        <taxon>Chordata</taxon>
        <taxon>Craniata</taxon>
        <taxon>Vertebrata</taxon>
        <taxon>Euteleostomi</taxon>
        <taxon>Actinopterygii</taxon>
        <taxon>Neopterygii</taxon>
        <taxon>Teleostei</taxon>
        <taxon>Neoteleostei</taxon>
        <taxon>Acanthomorphata</taxon>
        <taxon>Ovalentaria</taxon>
        <taxon>Atherinomorphae</taxon>
        <taxon>Cyprinodontiformes</taxon>
        <taxon>Nothobranchiidae</taxon>
        <taxon>Nothobranchius</taxon>
    </lineage>
</organism>
<keyword evidence="2" id="KW-0489">Methyltransferase</keyword>
<feature type="compositionally biased region" description="Gly residues" evidence="1">
    <location>
        <begin position="1"/>
        <end position="10"/>
    </location>
</feature>
<keyword evidence="2" id="KW-0808">Transferase</keyword>
<dbReference type="GO" id="GO:0008168">
    <property type="term" value="F:methyltransferase activity"/>
    <property type="evidence" value="ECO:0007669"/>
    <property type="project" value="UniProtKB-KW"/>
</dbReference>
<feature type="non-terminal residue" evidence="2">
    <location>
        <position position="1"/>
    </location>
</feature>
<dbReference type="AlphaFoldDB" id="A0A1A8J2M2"/>
<reference evidence="2" key="2">
    <citation type="submission" date="2016-06" db="EMBL/GenBank/DDBJ databases">
        <title>The genome of a short-lived fish provides insights into sex chromosome evolution and the genetic control of aging.</title>
        <authorList>
            <person name="Reichwald K."/>
            <person name="Felder M."/>
            <person name="Petzold A."/>
            <person name="Koch P."/>
            <person name="Groth M."/>
            <person name="Platzer M."/>
        </authorList>
    </citation>
    <scope>NUCLEOTIDE SEQUENCE</scope>
    <source>
        <tissue evidence="2">Brain</tissue>
    </source>
</reference>
<evidence type="ECO:0000256" key="1">
    <source>
        <dbReference type="SAM" id="MobiDB-lite"/>
    </source>
</evidence>
<proteinExistence type="predicted"/>
<sequence length="47" mass="4432">AGGRGGGEGNRGVAATPAGREPAERADPGPSTSGAAEDVPAVLQGEM</sequence>
<feature type="region of interest" description="Disordered" evidence="1">
    <location>
        <begin position="1"/>
        <end position="47"/>
    </location>
</feature>
<protein>
    <submittedName>
        <fullName evidence="2">Protein-L-isoaspartate (D-aspartate) O-methyltransferase domain containing 2</fullName>
    </submittedName>
</protein>
<reference evidence="2" key="1">
    <citation type="submission" date="2016-05" db="EMBL/GenBank/DDBJ databases">
        <authorList>
            <person name="Lavstsen T."/>
            <person name="Jespersen J.S."/>
        </authorList>
    </citation>
    <scope>NUCLEOTIDE SEQUENCE</scope>
    <source>
        <tissue evidence="2">Brain</tissue>
    </source>
</reference>
<dbReference type="EMBL" id="HAED01017417">
    <property type="protein sequence ID" value="SBR03862.1"/>
    <property type="molecule type" value="Transcribed_RNA"/>
</dbReference>
<gene>
    <name evidence="2" type="primary">PCMTD2</name>
</gene>